<organism evidence="2 3">
    <name type="scientific">Physocladia obscura</name>
    <dbReference type="NCBI Taxonomy" id="109957"/>
    <lineage>
        <taxon>Eukaryota</taxon>
        <taxon>Fungi</taxon>
        <taxon>Fungi incertae sedis</taxon>
        <taxon>Chytridiomycota</taxon>
        <taxon>Chytridiomycota incertae sedis</taxon>
        <taxon>Chytridiomycetes</taxon>
        <taxon>Chytridiales</taxon>
        <taxon>Chytriomycetaceae</taxon>
        <taxon>Physocladia</taxon>
    </lineage>
</organism>
<reference evidence="2" key="1">
    <citation type="submission" date="2020-05" db="EMBL/GenBank/DDBJ databases">
        <title>Phylogenomic resolution of chytrid fungi.</title>
        <authorList>
            <person name="Stajich J.E."/>
            <person name="Amses K."/>
            <person name="Simmons R."/>
            <person name="Seto K."/>
            <person name="Myers J."/>
            <person name="Bonds A."/>
            <person name="Quandt C.A."/>
            <person name="Barry K."/>
            <person name="Liu P."/>
            <person name="Grigoriev I."/>
            <person name="Longcore J.E."/>
            <person name="James T.Y."/>
        </authorList>
    </citation>
    <scope>NUCLEOTIDE SEQUENCE</scope>
    <source>
        <strain evidence="2">JEL0513</strain>
    </source>
</reference>
<evidence type="ECO:0000313" key="2">
    <source>
        <dbReference type="EMBL" id="KAJ3115318.1"/>
    </source>
</evidence>
<dbReference type="EMBL" id="JADGJH010001299">
    <property type="protein sequence ID" value="KAJ3115318.1"/>
    <property type="molecule type" value="Genomic_DNA"/>
</dbReference>
<dbReference type="AlphaFoldDB" id="A0AAD5T2W0"/>
<keyword evidence="3" id="KW-1185">Reference proteome</keyword>
<feature type="compositionally biased region" description="Low complexity" evidence="1">
    <location>
        <begin position="113"/>
        <end position="131"/>
    </location>
</feature>
<gene>
    <name evidence="2" type="ORF">HK100_001374</name>
</gene>
<feature type="region of interest" description="Disordered" evidence="1">
    <location>
        <begin position="112"/>
        <end position="131"/>
    </location>
</feature>
<proteinExistence type="predicted"/>
<comment type="caution">
    <text evidence="2">The sequence shown here is derived from an EMBL/GenBank/DDBJ whole genome shotgun (WGS) entry which is preliminary data.</text>
</comment>
<name>A0AAD5T2W0_9FUNG</name>
<accession>A0AAD5T2W0</accession>
<protein>
    <submittedName>
        <fullName evidence="2">Uncharacterized protein</fullName>
    </submittedName>
</protein>
<evidence type="ECO:0000256" key="1">
    <source>
        <dbReference type="SAM" id="MobiDB-lite"/>
    </source>
</evidence>
<sequence>MAAKTTIALINTNPQSSYQIEKDYLSVVVAITQAYLNSATSNPTGIAVSFDIEPFTDSGGTIPASAKPTGICAISALVVPCNLPASAQDCVQTAMNNQGGIDTYTKVTFSNLSSTTEPPSTTAPPTTTAKPSAGSLLMKGASMLALIGLGVLLQ</sequence>
<dbReference type="Proteomes" id="UP001211907">
    <property type="component" value="Unassembled WGS sequence"/>
</dbReference>
<evidence type="ECO:0000313" key="3">
    <source>
        <dbReference type="Proteomes" id="UP001211907"/>
    </source>
</evidence>